<feature type="signal peptide" evidence="2">
    <location>
        <begin position="1"/>
        <end position="22"/>
    </location>
</feature>
<dbReference type="SUPFAM" id="SSF52833">
    <property type="entry name" value="Thioredoxin-like"/>
    <property type="match status" value="1"/>
</dbReference>
<dbReference type="GO" id="GO:0016209">
    <property type="term" value="F:antioxidant activity"/>
    <property type="evidence" value="ECO:0007669"/>
    <property type="project" value="InterPro"/>
</dbReference>
<protein>
    <submittedName>
        <fullName evidence="4">Alkyl hydroperoxide reductase/ Thiol specific antioxidant/ Mal allergen</fullName>
    </submittedName>
</protein>
<sequence>MHSPIQPAALALLAALCVPVTAEPIAHSLTFQDRTGHSHTFDELRGHPAVINFWATWCGPCKEEMPRLQKLSESYAPQNVAFIAISLDAPDTRSRIDSVIQKRNFHLPIWTGATDATLTELKLGVLVPATLILDSDGEIIGKIEGEASEKDIRSRLTWALNGHQGKQPNVIQKNDW</sequence>
<dbReference type="OrthoDB" id="25753at2"/>
<dbReference type="KEGG" id="acm:AciX9_3279"/>
<keyword evidence="5" id="KW-1185">Reference proteome</keyword>
<evidence type="ECO:0000259" key="3">
    <source>
        <dbReference type="PROSITE" id="PS51352"/>
    </source>
</evidence>
<dbReference type="STRING" id="1198114.AciX9_3279"/>
<dbReference type="PROSITE" id="PS00194">
    <property type="entry name" value="THIOREDOXIN_1"/>
    <property type="match status" value="1"/>
</dbReference>
<dbReference type="InterPro" id="IPR036249">
    <property type="entry name" value="Thioredoxin-like_sf"/>
</dbReference>
<dbReference type="PROSITE" id="PS51352">
    <property type="entry name" value="THIOREDOXIN_2"/>
    <property type="match status" value="1"/>
</dbReference>
<gene>
    <name evidence="4" type="ordered locus">AciX9_3279</name>
</gene>
<keyword evidence="1" id="KW-0676">Redox-active center</keyword>
<dbReference type="InterPro" id="IPR050553">
    <property type="entry name" value="Thioredoxin_ResA/DsbE_sf"/>
</dbReference>
<dbReference type="eggNOG" id="COG0526">
    <property type="taxonomic scope" value="Bacteria"/>
</dbReference>
<accession>E8X247</accession>
<proteinExistence type="predicted"/>
<dbReference type="Pfam" id="PF00578">
    <property type="entry name" value="AhpC-TSA"/>
    <property type="match status" value="1"/>
</dbReference>
<dbReference type="PaxDb" id="1198114-AciX9_3279"/>
<dbReference type="Gene3D" id="3.40.30.10">
    <property type="entry name" value="Glutaredoxin"/>
    <property type="match status" value="1"/>
</dbReference>
<evidence type="ECO:0000256" key="2">
    <source>
        <dbReference type="SAM" id="SignalP"/>
    </source>
</evidence>
<dbReference type="CDD" id="cd02966">
    <property type="entry name" value="TlpA_like_family"/>
    <property type="match status" value="1"/>
</dbReference>
<evidence type="ECO:0000256" key="1">
    <source>
        <dbReference type="ARBA" id="ARBA00023284"/>
    </source>
</evidence>
<feature type="domain" description="Thioredoxin" evidence="3">
    <location>
        <begin position="20"/>
        <end position="161"/>
    </location>
</feature>
<reference evidence="5" key="1">
    <citation type="submission" date="2011-01" db="EMBL/GenBank/DDBJ databases">
        <title>Complete sequence of chromosome of Acidobacterium sp. MP5ACTX9.</title>
        <authorList>
            <consortium name="US DOE Joint Genome Institute"/>
            <person name="Lucas S."/>
            <person name="Copeland A."/>
            <person name="Lapidus A."/>
            <person name="Cheng J.-F."/>
            <person name="Goodwin L."/>
            <person name="Pitluck S."/>
            <person name="Teshima H."/>
            <person name="Detter J.C."/>
            <person name="Han C."/>
            <person name="Tapia R."/>
            <person name="Land M."/>
            <person name="Hauser L."/>
            <person name="Kyrpides N."/>
            <person name="Ivanova N."/>
            <person name="Ovchinnikova G."/>
            <person name="Pagani I."/>
            <person name="Rawat S.R."/>
            <person name="Mannisto M."/>
            <person name="Haggblom M.M."/>
            <person name="Woyke T."/>
        </authorList>
    </citation>
    <scope>NUCLEOTIDE SEQUENCE [LARGE SCALE GENOMIC DNA]</scope>
    <source>
        <strain evidence="5">MP5ACTX9</strain>
    </source>
</reference>
<dbReference type="AlphaFoldDB" id="E8X247"/>
<feature type="chain" id="PRO_5003234099" evidence="2">
    <location>
        <begin position="23"/>
        <end position="176"/>
    </location>
</feature>
<dbReference type="PANTHER" id="PTHR42852:SF17">
    <property type="entry name" value="THIOREDOXIN-LIKE PROTEIN HI_1115"/>
    <property type="match status" value="1"/>
</dbReference>
<dbReference type="InterPro" id="IPR013766">
    <property type="entry name" value="Thioredoxin_domain"/>
</dbReference>
<dbReference type="GO" id="GO:0016491">
    <property type="term" value="F:oxidoreductase activity"/>
    <property type="evidence" value="ECO:0007669"/>
    <property type="project" value="InterPro"/>
</dbReference>
<dbReference type="HOGENOM" id="CLU_042529_11_2_0"/>
<evidence type="ECO:0000313" key="5">
    <source>
        <dbReference type="Proteomes" id="UP000000343"/>
    </source>
</evidence>
<keyword evidence="2" id="KW-0732">Signal</keyword>
<dbReference type="InterPro" id="IPR000866">
    <property type="entry name" value="AhpC/TSA"/>
</dbReference>
<dbReference type="InterPro" id="IPR017937">
    <property type="entry name" value="Thioredoxin_CS"/>
</dbReference>
<dbReference type="RefSeq" id="WP_013581602.1">
    <property type="nucleotide sequence ID" value="NC_015064.1"/>
</dbReference>
<evidence type="ECO:0000313" key="4">
    <source>
        <dbReference type="EMBL" id="ADW70290.1"/>
    </source>
</evidence>
<dbReference type="PANTHER" id="PTHR42852">
    <property type="entry name" value="THIOL:DISULFIDE INTERCHANGE PROTEIN DSBE"/>
    <property type="match status" value="1"/>
</dbReference>
<dbReference type="Proteomes" id="UP000000343">
    <property type="component" value="Chromosome"/>
</dbReference>
<organism evidence="5">
    <name type="scientific">Granulicella tundricola (strain ATCC BAA-1859 / DSM 23138 / MP5ACTX9)</name>
    <dbReference type="NCBI Taxonomy" id="1198114"/>
    <lineage>
        <taxon>Bacteria</taxon>
        <taxon>Pseudomonadati</taxon>
        <taxon>Acidobacteriota</taxon>
        <taxon>Terriglobia</taxon>
        <taxon>Terriglobales</taxon>
        <taxon>Acidobacteriaceae</taxon>
        <taxon>Granulicella</taxon>
    </lineage>
</organism>
<name>E8X247_GRATM</name>
<dbReference type="EMBL" id="CP002480">
    <property type="protein sequence ID" value="ADW70290.1"/>
    <property type="molecule type" value="Genomic_DNA"/>
</dbReference>